<comment type="subcellular location">
    <subcellularLocation>
        <location evidence="1">Membrane</location>
    </subcellularLocation>
</comment>
<feature type="domain" description="Glycosyl transferase family 28 C-terminal" evidence="5">
    <location>
        <begin position="227"/>
        <end position="352"/>
    </location>
</feature>
<feature type="domain" description="Diacylglycerol glucosyltransferase N-terminal" evidence="6">
    <location>
        <begin position="34"/>
        <end position="199"/>
    </location>
</feature>
<keyword evidence="4" id="KW-0808">Transferase</keyword>
<keyword evidence="8" id="KW-1185">Reference proteome</keyword>
<protein>
    <submittedName>
        <fullName evidence="7">Glycosyltransferase</fullName>
    </submittedName>
</protein>
<keyword evidence="3" id="KW-0328">Glycosyltransferase</keyword>
<dbReference type="PANTHER" id="PTHR43025:SF3">
    <property type="entry name" value="MONOGALACTOSYLDIACYLGLYCEROL SYNTHASE 1, CHLOROPLASTIC"/>
    <property type="match status" value="1"/>
</dbReference>
<dbReference type="InterPro" id="IPR007235">
    <property type="entry name" value="Glyco_trans_28_C"/>
</dbReference>
<dbReference type="Pfam" id="PF06925">
    <property type="entry name" value="MGDG_synth"/>
    <property type="match status" value="1"/>
</dbReference>
<evidence type="ECO:0000313" key="7">
    <source>
        <dbReference type="EMBL" id="MFC5848060.1"/>
    </source>
</evidence>
<gene>
    <name evidence="7" type="ORF">ACFPQ6_07025</name>
</gene>
<evidence type="ECO:0000256" key="3">
    <source>
        <dbReference type="ARBA" id="ARBA00022676"/>
    </source>
</evidence>
<evidence type="ECO:0000256" key="4">
    <source>
        <dbReference type="ARBA" id="ARBA00022679"/>
    </source>
</evidence>
<name>A0ABW1DHH8_9DEIO</name>
<dbReference type="Gene3D" id="3.40.50.2000">
    <property type="entry name" value="Glycogen Phosphorylase B"/>
    <property type="match status" value="1"/>
</dbReference>
<dbReference type="SUPFAM" id="SSF53756">
    <property type="entry name" value="UDP-Glycosyltransferase/glycogen phosphorylase"/>
    <property type="match status" value="1"/>
</dbReference>
<organism evidence="7 8">
    <name type="scientific">Deinococcus petrolearius</name>
    <dbReference type="NCBI Taxonomy" id="1751295"/>
    <lineage>
        <taxon>Bacteria</taxon>
        <taxon>Thermotogati</taxon>
        <taxon>Deinococcota</taxon>
        <taxon>Deinococci</taxon>
        <taxon>Deinococcales</taxon>
        <taxon>Deinococcaceae</taxon>
        <taxon>Deinococcus</taxon>
    </lineage>
</organism>
<reference evidence="8" key="1">
    <citation type="journal article" date="2019" name="Int. J. Syst. Evol. Microbiol.">
        <title>The Global Catalogue of Microorganisms (GCM) 10K type strain sequencing project: providing services to taxonomists for standard genome sequencing and annotation.</title>
        <authorList>
            <consortium name="The Broad Institute Genomics Platform"/>
            <consortium name="The Broad Institute Genome Sequencing Center for Infectious Disease"/>
            <person name="Wu L."/>
            <person name="Ma J."/>
        </authorList>
    </citation>
    <scope>NUCLEOTIDE SEQUENCE [LARGE SCALE GENOMIC DNA]</scope>
    <source>
        <strain evidence="8">CGMCC 1.15053</strain>
    </source>
</reference>
<sequence length="388" mass="41656">MTGPDAAGPDTGGQGPTPAALRALFVSASIGSGHQQAQLAVQAALRARGVPFQDFHGDAVEYLNAPERTLTVDLYNFELRHAPWMYQGFYRFTDLEHPINFISKGFTWVGLRGMLADLERSRPDLVLSSYWASTALAGTAQRRTGRQFLNALIVTDYRVHYHWVRQEAELLFVASPETKEQMVARGMAAEKVVVSGIPISPVYRELLDADRSDLRRRHGLRGDRPLILISGGGTGTFRAQAAALDTLANLGRAVQVLVLAGARGQGVEVRGGATIHHLGYTTAFPELLAASDLVVGKAGGLTVAEATALGVPLVVHAPIPGQEEHNADYLERGGAGLWARGPADLRRAVLRALDPDEHARLSAGSRALGRPDAADRVAHTLLRALGRA</sequence>
<comment type="similarity">
    <text evidence="2">Belongs to the glycosyltransferase 28 family.</text>
</comment>
<dbReference type="PANTHER" id="PTHR43025">
    <property type="entry name" value="MONOGALACTOSYLDIACYLGLYCEROL SYNTHASE"/>
    <property type="match status" value="1"/>
</dbReference>
<dbReference type="EMBL" id="JBHSOH010000006">
    <property type="protein sequence ID" value="MFC5848060.1"/>
    <property type="molecule type" value="Genomic_DNA"/>
</dbReference>
<evidence type="ECO:0000259" key="5">
    <source>
        <dbReference type="Pfam" id="PF04101"/>
    </source>
</evidence>
<evidence type="ECO:0000313" key="8">
    <source>
        <dbReference type="Proteomes" id="UP001595979"/>
    </source>
</evidence>
<accession>A0ABW1DHH8</accession>
<comment type="caution">
    <text evidence="7">The sequence shown here is derived from an EMBL/GenBank/DDBJ whole genome shotgun (WGS) entry which is preliminary data.</text>
</comment>
<evidence type="ECO:0000259" key="6">
    <source>
        <dbReference type="Pfam" id="PF06925"/>
    </source>
</evidence>
<evidence type="ECO:0000256" key="1">
    <source>
        <dbReference type="ARBA" id="ARBA00004370"/>
    </source>
</evidence>
<dbReference type="InterPro" id="IPR050519">
    <property type="entry name" value="Glycosyltransf_28_UgtP"/>
</dbReference>
<proteinExistence type="inferred from homology"/>
<dbReference type="Proteomes" id="UP001595979">
    <property type="component" value="Unassembled WGS sequence"/>
</dbReference>
<evidence type="ECO:0000256" key="2">
    <source>
        <dbReference type="ARBA" id="ARBA00006962"/>
    </source>
</evidence>
<dbReference type="InterPro" id="IPR009695">
    <property type="entry name" value="Diacylglyc_glucosyltr_N"/>
</dbReference>
<dbReference type="Pfam" id="PF04101">
    <property type="entry name" value="Glyco_tran_28_C"/>
    <property type="match status" value="1"/>
</dbReference>